<keyword evidence="5" id="KW-1185">Reference proteome</keyword>
<evidence type="ECO:0000259" key="3">
    <source>
        <dbReference type="Pfam" id="PF01648"/>
    </source>
</evidence>
<gene>
    <name evidence="4" type="ORF">GCM10023235_42290</name>
</gene>
<evidence type="ECO:0000313" key="5">
    <source>
        <dbReference type="Proteomes" id="UP001501752"/>
    </source>
</evidence>
<dbReference type="Gene3D" id="3.90.470.20">
    <property type="entry name" value="4'-phosphopantetheinyl transferase domain"/>
    <property type="match status" value="1"/>
</dbReference>
<dbReference type="RefSeq" id="WP_345698415.1">
    <property type="nucleotide sequence ID" value="NZ_BAABIS010000001.1"/>
</dbReference>
<protein>
    <submittedName>
        <fullName evidence="4">4'-phosphopantetheinyl transferase superfamily protein</fullName>
    </submittedName>
</protein>
<organism evidence="4 5">
    <name type="scientific">Kitasatospora terrestris</name>
    <dbReference type="NCBI Taxonomy" id="258051"/>
    <lineage>
        <taxon>Bacteria</taxon>
        <taxon>Bacillati</taxon>
        <taxon>Actinomycetota</taxon>
        <taxon>Actinomycetes</taxon>
        <taxon>Kitasatosporales</taxon>
        <taxon>Streptomycetaceae</taxon>
        <taxon>Kitasatospora</taxon>
    </lineage>
</organism>
<keyword evidence="1 4" id="KW-0808">Transferase</keyword>
<dbReference type="GO" id="GO:0016740">
    <property type="term" value="F:transferase activity"/>
    <property type="evidence" value="ECO:0007669"/>
    <property type="project" value="UniProtKB-KW"/>
</dbReference>
<comment type="caution">
    <text evidence="4">The sequence shown here is derived from an EMBL/GenBank/DDBJ whole genome shotgun (WGS) entry which is preliminary data.</text>
</comment>
<dbReference type="EMBL" id="BAABIS010000001">
    <property type="protein sequence ID" value="GAA4859953.1"/>
    <property type="molecule type" value="Genomic_DNA"/>
</dbReference>
<dbReference type="InterPro" id="IPR008278">
    <property type="entry name" value="4-PPantetheinyl_Trfase_dom"/>
</dbReference>
<dbReference type="Pfam" id="PF01648">
    <property type="entry name" value="ACPS"/>
    <property type="match status" value="1"/>
</dbReference>
<accession>A0ABP9DXR9</accession>
<dbReference type="Proteomes" id="UP001501752">
    <property type="component" value="Unassembled WGS sequence"/>
</dbReference>
<feature type="domain" description="4'-phosphopantetheinyl transferase" evidence="3">
    <location>
        <begin position="124"/>
        <end position="179"/>
    </location>
</feature>
<name>A0ABP9DXR9_9ACTN</name>
<dbReference type="SUPFAM" id="SSF56214">
    <property type="entry name" value="4'-phosphopantetheinyl transferase"/>
    <property type="match status" value="2"/>
</dbReference>
<proteinExistence type="predicted"/>
<feature type="region of interest" description="Disordered" evidence="2">
    <location>
        <begin position="1"/>
        <end position="23"/>
    </location>
</feature>
<reference evidence="5" key="1">
    <citation type="journal article" date="2019" name="Int. J. Syst. Evol. Microbiol.">
        <title>The Global Catalogue of Microorganisms (GCM) 10K type strain sequencing project: providing services to taxonomists for standard genome sequencing and annotation.</title>
        <authorList>
            <consortium name="The Broad Institute Genomics Platform"/>
            <consortium name="The Broad Institute Genome Sequencing Center for Infectious Disease"/>
            <person name="Wu L."/>
            <person name="Ma J."/>
        </authorList>
    </citation>
    <scope>NUCLEOTIDE SEQUENCE [LARGE SCALE GENOMIC DNA]</scope>
    <source>
        <strain evidence="5">JCM 13006</strain>
    </source>
</reference>
<dbReference type="InterPro" id="IPR037143">
    <property type="entry name" value="4-PPantetheinyl_Trfase_dom_sf"/>
</dbReference>
<sequence length="242" mass="25490">MSARAEKSEAVTPAPTLPPRGATHVWFGGTTAAEPERDLALLPAGERERALRHGSTADRARCAAAWAGTRRILARYLDADPAALPLERTGAARWATPGPDGTPVHLSVARADGSWLLALAVGDPVGADLERIRPLDTEGLAAHCLAPEELSWLAGLPGGERTGAFLRAWTRKEALRKAADLPRTAPRRLPVAADRPGPVTLAAPHPGDGWTVDDLPAACDERAALARPAHCTGPLSRFHATV</sequence>
<evidence type="ECO:0000313" key="4">
    <source>
        <dbReference type="EMBL" id="GAA4859953.1"/>
    </source>
</evidence>
<evidence type="ECO:0000256" key="2">
    <source>
        <dbReference type="SAM" id="MobiDB-lite"/>
    </source>
</evidence>
<evidence type="ECO:0000256" key="1">
    <source>
        <dbReference type="ARBA" id="ARBA00022679"/>
    </source>
</evidence>